<dbReference type="PANTHER" id="PTHR38567:SF1">
    <property type="entry name" value="DUF4291 DOMAIN-CONTAINING PROTEIN"/>
    <property type="match status" value="1"/>
</dbReference>
<name>A0ABW1PHH3_9PSEU</name>
<dbReference type="EMBL" id="JBHSQO010000082">
    <property type="protein sequence ID" value="MFC6094905.1"/>
    <property type="molecule type" value="Genomic_DNA"/>
</dbReference>
<dbReference type="RefSeq" id="WP_380643646.1">
    <property type="nucleotide sequence ID" value="NZ_JBHSQO010000082.1"/>
</dbReference>
<protein>
    <submittedName>
        <fullName evidence="2">DUF4291 family protein</fullName>
    </submittedName>
</protein>
<organism evidence="2 3">
    <name type="scientific">Saccharothrix lopnurensis</name>
    <dbReference type="NCBI Taxonomy" id="1670621"/>
    <lineage>
        <taxon>Bacteria</taxon>
        <taxon>Bacillati</taxon>
        <taxon>Actinomycetota</taxon>
        <taxon>Actinomycetes</taxon>
        <taxon>Pseudonocardiales</taxon>
        <taxon>Pseudonocardiaceae</taxon>
        <taxon>Saccharothrix</taxon>
    </lineage>
</organism>
<accession>A0ABW1PHH3</accession>
<evidence type="ECO:0000313" key="2">
    <source>
        <dbReference type="EMBL" id="MFC6094905.1"/>
    </source>
</evidence>
<proteinExistence type="predicted"/>
<feature type="region of interest" description="Disordered" evidence="1">
    <location>
        <begin position="88"/>
        <end position="127"/>
    </location>
</feature>
<sequence length="244" mass="25902">MGLSYRSPRPGAFSASPDRPRTTSFLARWSTTPLGPPHRGNACCDDHRHDVPGIRRSRRCASSEGGGGHVREKALRGRCSPVGRCVPASSWSGGDRDRRPRRSDRVDLGPGAALPLGSCREPGSGQVARPVHEGGLSGFGRACCRGGSAPTAVAVVAGVDPFKARDLRHRPLGHRSLQIGLRGEAVRRYVEEWITAITDVTDVMRAVGGLVAAGHDEEAAALLPVERPCRLSEALVVRTGSGTR</sequence>
<dbReference type="Pfam" id="PF14124">
    <property type="entry name" value="DUF4291"/>
    <property type="match status" value="1"/>
</dbReference>
<feature type="compositionally biased region" description="Basic and acidic residues" evidence="1">
    <location>
        <begin position="94"/>
        <end position="107"/>
    </location>
</feature>
<evidence type="ECO:0000256" key="1">
    <source>
        <dbReference type="SAM" id="MobiDB-lite"/>
    </source>
</evidence>
<gene>
    <name evidence="2" type="ORF">ACFP3R_37065</name>
</gene>
<comment type="caution">
    <text evidence="2">The sequence shown here is derived from an EMBL/GenBank/DDBJ whole genome shotgun (WGS) entry which is preliminary data.</text>
</comment>
<reference evidence="3" key="1">
    <citation type="journal article" date="2019" name="Int. J. Syst. Evol. Microbiol.">
        <title>The Global Catalogue of Microorganisms (GCM) 10K type strain sequencing project: providing services to taxonomists for standard genome sequencing and annotation.</title>
        <authorList>
            <consortium name="The Broad Institute Genomics Platform"/>
            <consortium name="The Broad Institute Genome Sequencing Center for Infectious Disease"/>
            <person name="Wu L."/>
            <person name="Ma J."/>
        </authorList>
    </citation>
    <scope>NUCLEOTIDE SEQUENCE [LARGE SCALE GENOMIC DNA]</scope>
    <source>
        <strain evidence="3">CGMCC 4.7246</strain>
    </source>
</reference>
<feature type="region of interest" description="Disordered" evidence="1">
    <location>
        <begin position="1"/>
        <end position="23"/>
    </location>
</feature>
<dbReference type="InterPro" id="IPR025633">
    <property type="entry name" value="DUF4291"/>
</dbReference>
<dbReference type="PANTHER" id="PTHR38567">
    <property type="entry name" value="DUF4291 DOMAIN-CONTAINING PROTEIN"/>
    <property type="match status" value="1"/>
</dbReference>
<evidence type="ECO:0000313" key="3">
    <source>
        <dbReference type="Proteomes" id="UP001596220"/>
    </source>
</evidence>
<dbReference type="Proteomes" id="UP001596220">
    <property type="component" value="Unassembled WGS sequence"/>
</dbReference>
<keyword evidence="3" id="KW-1185">Reference proteome</keyword>